<dbReference type="SUPFAM" id="SSF102114">
    <property type="entry name" value="Radical SAM enzymes"/>
    <property type="match status" value="1"/>
</dbReference>
<protein>
    <submittedName>
        <fullName evidence="7">Radical SAM protein</fullName>
    </submittedName>
</protein>
<evidence type="ECO:0000313" key="7">
    <source>
        <dbReference type="EMBL" id="RIJ46075.1"/>
    </source>
</evidence>
<dbReference type="OrthoDB" id="9763993at2"/>
<dbReference type="PANTHER" id="PTHR43524">
    <property type="entry name" value="RADICAL SAM SUPERFAMILY PROTEIN"/>
    <property type="match status" value="1"/>
</dbReference>
<comment type="cofactor">
    <cofactor evidence="1">
        <name>[4Fe-4S] cluster</name>
        <dbReference type="ChEBI" id="CHEBI:49883"/>
    </cofactor>
</comment>
<dbReference type="GO" id="GO:0051536">
    <property type="term" value="F:iron-sulfur cluster binding"/>
    <property type="evidence" value="ECO:0007669"/>
    <property type="project" value="UniProtKB-KW"/>
</dbReference>
<evidence type="ECO:0000256" key="3">
    <source>
        <dbReference type="ARBA" id="ARBA00022723"/>
    </source>
</evidence>
<keyword evidence="3" id="KW-0479">Metal-binding</keyword>
<dbReference type="PROSITE" id="PS51918">
    <property type="entry name" value="RADICAL_SAM"/>
    <property type="match status" value="1"/>
</dbReference>
<evidence type="ECO:0000313" key="8">
    <source>
        <dbReference type="Proteomes" id="UP000265926"/>
    </source>
</evidence>
<evidence type="ECO:0000256" key="4">
    <source>
        <dbReference type="ARBA" id="ARBA00023004"/>
    </source>
</evidence>
<comment type="caution">
    <text evidence="7">The sequence shown here is derived from an EMBL/GenBank/DDBJ whole genome shotgun (WGS) entry which is preliminary data.</text>
</comment>
<dbReference type="Proteomes" id="UP000265926">
    <property type="component" value="Unassembled WGS sequence"/>
</dbReference>
<evidence type="ECO:0000256" key="2">
    <source>
        <dbReference type="ARBA" id="ARBA00022691"/>
    </source>
</evidence>
<keyword evidence="2" id="KW-0949">S-adenosyl-L-methionine</keyword>
<dbReference type="SFLD" id="SFLDG01067">
    <property type="entry name" value="SPASM/twitch_domain_containing"/>
    <property type="match status" value="1"/>
</dbReference>
<organism evidence="7 8">
    <name type="scientific">Maribellus luteus</name>
    <dbReference type="NCBI Taxonomy" id="2305463"/>
    <lineage>
        <taxon>Bacteria</taxon>
        <taxon>Pseudomonadati</taxon>
        <taxon>Bacteroidota</taxon>
        <taxon>Bacteroidia</taxon>
        <taxon>Marinilabiliales</taxon>
        <taxon>Prolixibacteraceae</taxon>
        <taxon>Maribellus</taxon>
    </lineage>
</organism>
<dbReference type="GO" id="GO:0046872">
    <property type="term" value="F:metal ion binding"/>
    <property type="evidence" value="ECO:0007669"/>
    <property type="project" value="UniProtKB-KW"/>
</dbReference>
<dbReference type="InterPro" id="IPR013785">
    <property type="entry name" value="Aldolase_TIM"/>
</dbReference>
<dbReference type="EMBL" id="QWGR01000017">
    <property type="protein sequence ID" value="RIJ46075.1"/>
    <property type="molecule type" value="Genomic_DNA"/>
</dbReference>
<accession>A0A399SVI1</accession>
<evidence type="ECO:0000259" key="6">
    <source>
        <dbReference type="PROSITE" id="PS51918"/>
    </source>
</evidence>
<evidence type="ECO:0000256" key="1">
    <source>
        <dbReference type="ARBA" id="ARBA00001966"/>
    </source>
</evidence>
<keyword evidence="5" id="KW-0411">Iron-sulfur</keyword>
<reference evidence="7 8" key="1">
    <citation type="submission" date="2018-08" db="EMBL/GenBank/DDBJ databases">
        <title>Pallidiluteibacterium maritimus gen. nov., sp. nov., isolated from coastal sediment.</title>
        <authorList>
            <person name="Zhou L.Y."/>
        </authorList>
    </citation>
    <scope>NUCLEOTIDE SEQUENCE [LARGE SCALE GENOMIC DNA]</scope>
    <source>
        <strain evidence="7 8">XSD2</strain>
    </source>
</reference>
<proteinExistence type="predicted"/>
<gene>
    <name evidence="7" type="ORF">D1614_20325</name>
</gene>
<keyword evidence="4" id="KW-0408">Iron</keyword>
<dbReference type="Gene3D" id="3.20.20.70">
    <property type="entry name" value="Aldolase class I"/>
    <property type="match status" value="1"/>
</dbReference>
<dbReference type="GO" id="GO:0003824">
    <property type="term" value="F:catalytic activity"/>
    <property type="evidence" value="ECO:0007669"/>
    <property type="project" value="InterPro"/>
</dbReference>
<dbReference type="PANTHER" id="PTHR43524:SF1">
    <property type="entry name" value="RADICAL SAM SUPERFAMILY PROTEIN"/>
    <property type="match status" value="1"/>
</dbReference>
<dbReference type="SFLD" id="SFLDS00029">
    <property type="entry name" value="Radical_SAM"/>
    <property type="match status" value="1"/>
</dbReference>
<dbReference type="InterPro" id="IPR007197">
    <property type="entry name" value="rSAM"/>
</dbReference>
<dbReference type="InterPro" id="IPR058240">
    <property type="entry name" value="rSAM_sf"/>
</dbReference>
<feature type="domain" description="Radical SAM core" evidence="6">
    <location>
        <begin position="78"/>
        <end position="287"/>
    </location>
</feature>
<dbReference type="AlphaFoldDB" id="A0A399SVI1"/>
<dbReference type="CDD" id="cd01335">
    <property type="entry name" value="Radical_SAM"/>
    <property type="match status" value="1"/>
</dbReference>
<dbReference type="Pfam" id="PF04055">
    <property type="entry name" value="Radical_SAM"/>
    <property type="match status" value="1"/>
</dbReference>
<evidence type="ECO:0000256" key="5">
    <source>
        <dbReference type="ARBA" id="ARBA00023014"/>
    </source>
</evidence>
<name>A0A399SVI1_9BACT</name>
<keyword evidence="8" id="KW-1185">Reference proteome</keyword>
<sequence length="429" mass="48329">MRETRTGATFSDRELLNRPKRSAEKPWKNLKRDWILHGMIKRILKNTDRKCLYKFVYNMGVKGSLSFARYQRRLKKGDFFPAFHFISVTDDCNLNCQGCWVTHKKKNARMSPETLNRIIEETKAKGSYFFGILGGEPLTYKPLLEVLQKHPDCYFQLFTNGTLLTPEVAGELRKLGNVTPLISFEGDEVVADVRRGGKDVFRRTVEAVENATNAGLITGVAMSVCKSNIDLALSADFVNSLIQKNVAYLWYYIYRPVGADSTVELALDKAEIQKLRQFMVDARSQFDIAIIDAYWDQNGNGLCPAATGLSHHINASGFVEPCPVIQFAAENVNDKPLENIYRESAFLKTLRNDIPHKTSGCIVMEDPNWLVDMAEQHKAADSSGRENEAARLRAMPLVPSHGSGVPVPEKGWIYRFAKKRAFFGLGAYG</sequence>